<proteinExistence type="predicted"/>
<accession>A0A9P8S5X9</accession>
<reference evidence="1 2" key="1">
    <citation type="submission" date="2020-07" db="EMBL/GenBank/DDBJ databases">
        <title>Metarhizium humberi genome.</title>
        <authorList>
            <person name="Lysoe E."/>
        </authorList>
    </citation>
    <scope>NUCLEOTIDE SEQUENCE [LARGE SCALE GENOMIC DNA]</scope>
    <source>
        <strain evidence="1 2">ESALQ1638</strain>
    </source>
</reference>
<dbReference type="AlphaFoldDB" id="A0A9P8S5X9"/>
<sequence>MSLPARPSPKDEACLLRKDQGGRAGTPLSFPTQVLKQDIIKRKDLSNLVTSSMCLATTLISLAPETMSGTLHNAPPLSLVKLLVIMFTTRVEEASAWHLELVVLSTAQLGIHVAAASAHSTCHGSDRVYRWPGSKVREPKTARGEGDCNWIPLYCLVPQPFVTSLVQGPNPADRSHQLWSLSRDE</sequence>
<dbReference type="Proteomes" id="UP000764110">
    <property type="component" value="Unassembled WGS sequence"/>
</dbReference>
<dbReference type="EMBL" id="JACEFI010000010">
    <property type="protein sequence ID" value="KAH0596071.1"/>
    <property type="molecule type" value="Genomic_DNA"/>
</dbReference>
<keyword evidence="2" id="KW-1185">Reference proteome</keyword>
<name>A0A9P8S5X9_9HYPO</name>
<gene>
    <name evidence="1" type="ORF">MHUMG1_05930</name>
</gene>
<comment type="caution">
    <text evidence="1">The sequence shown here is derived from an EMBL/GenBank/DDBJ whole genome shotgun (WGS) entry which is preliminary data.</text>
</comment>
<evidence type="ECO:0000313" key="1">
    <source>
        <dbReference type="EMBL" id="KAH0596071.1"/>
    </source>
</evidence>
<evidence type="ECO:0000313" key="2">
    <source>
        <dbReference type="Proteomes" id="UP000764110"/>
    </source>
</evidence>
<organism evidence="1 2">
    <name type="scientific">Metarhizium humberi</name>
    <dbReference type="NCBI Taxonomy" id="2596975"/>
    <lineage>
        <taxon>Eukaryota</taxon>
        <taxon>Fungi</taxon>
        <taxon>Dikarya</taxon>
        <taxon>Ascomycota</taxon>
        <taxon>Pezizomycotina</taxon>
        <taxon>Sordariomycetes</taxon>
        <taxon>Hypocreomycetidae</taxon>
        <taxon>Hypocreales</taxon>
        <taxon>Clavicipitaceae</taxon>
        <taxon>Metarhizium</taxon>
    </lineage>
</organism>
<protein>
    <submittedName>
        <fullName evidence="1">Uncharacterized protein</fullName>
    </submittedName>
</protein>